<dbReference type="PANTHER" id="PTHR37984">
    <property type="entry name" value="PROTEIN CBG26694"/>
    <property type="match status" value="1"/>
</dbReference>
<dbReference type="InterPro" id="IPR036397">
    <property type="entry name" value="RNaseH_sf"/>
</dbReference>
<feature type="compositionally biased region" description="Basic and acidic residues" evidence="2">
    <location>
        <begin position="293"/>
        <end position="317"/>
    </location>
</feature>
<dbReference type="OrthoDB" id="3237746at2759"/>
<gene>
    <name evidence="4" type="ORF">EWM64_g1336</name>
</gene>
<reference evidence="4 5" key="1">
    <citation type="submission" date="2019-02" db="EMBL/GenBank/DDBJ databases">
        <title>Genome sequencing of the rare red list fungi Hericium alpestre (H. flagellum).</title>
        <authorList>
            <person name="Buettner E."/>
            <person name="Kellner H."/>
        </authorList>
    </citation>
    <scope>NUCLEOTIDE SEQUENCE [LARGE SCALE GENOMIC DNA]</scope>
    <source>
        <strain evidence="4 5">DSM 108284</strain>
    </source>
</reference>
<keyword evidence="5" id="KW-1185">Reference proteome</keyword>
<evidence type="ECO:0000313" key="4">
    <source>
        <dbReference type="EMBL" id="TFY82672.1"/>
    </source>
</evidence>
<organism evidence="4 5">
    <name type="scientific">Hericium alpestre</name>
    <dbReference type="NCBI Taxonomy" id="135208"/>
    <lineage>
        <taxon>Eukaryota</taxon>
        <taxon>Fungi</taxon>
        <taxon>Dikarya</taxon>
        <taxon>Basidiomycota</taxon>
        <taxon>Agaricomycotina</taxon>
        <taxon>Agaricomycetes</taxon>
        <taxon>Russulales</taxon>
        <taxon>Hericiaceae</taxon>
        <taxon>Hericium</taxon>
    </lineage>
</organism>
<dbReference type="InterPro" id="IPR050951">
    <property type="entry name" value="Retrovirus_Pol_polyprotein"/>
</dbReference>
<dbReference type="GO" id="GO:0005634">
    <property type="term" value="C:nucleus"/>
    <property type="evidence" value="ECO:0007669"/>
    <property type="project" value="UniProtKB-ARBA"/>
</dbReference>
<keyword evidence="1" id="KW-0694">RNA-binding</keyword>
<protein>
    <recommendedName>
        <fullName evidence="3">Integrase catalytic domain-containing protein</fullName>
    </recommendedName>
</protein>
<dbReference type="SUPFAM" id="SSF53098">
    <property type="entry name" value="Ribonuclease H-like"/>
    <property type="match status" value="1"/>
</dbReference>
<dbReference type="Pfam" id="PF00665">
    <property type="entry name" value="rve"/>
    <property type="match status" value="1"/>
</dbReference>
<dbReference type="PANTHER" id="PTHR37984:SF5">
    <property type="entry name" value="PROTEIN NYNRIN-LIKE"/>
    <property type="match status" value="1"/>
</dbReference>
<sequence>MPKTKGKYHVVGIFLDTFSQHVWAWRFNVTASAKTTISCLQNIFQGFIPPETFMTDGGSHFKNAEVRAFCEKWSCKHQLVASYSPWVNGLVEGTNKLLIHVLARLAAPGLGEDDYVAKKPEDLPNHWPEHLDEAVRILNNRLLPALKFTPKELLFGVPVNTPPSTVAEVASVLRPRNVNTHMAYVAQQRIDGYEAMVTHAIRRKSAFDKNLKQRLPGEVLFHVGQLVQVYRNDLDFTFRSAQKLLAKWSPPGRITSQARNSYVVVTLEGVPVKGSPISARRLRAFTPRPGSALERDQKAYEEQLQEEARQEAARQLEVEEGSMEGGGAGEEGAEV</sequence>
<dbReference type="InterPro" id="IPR012337">
    <property type="entry name" value="RNaseH-like_sf"/>
</dbReference>
<dbReference type="PROSITE" id="PS50994">
    <property type="entry name" value="INTEGRASE"/>
    <property type="match status" value="1"/>
</dbReference>
<evidence type="ECO:0000259" key="3">
    <source>
        <dbReference type="PROSITE" id="PS50994"/>
    </source>
</evidence>
<evidence type="ECO:0000256" key="1">
    <source>
        <dbReference type="ARBA" id="ARBA00022884"/>
    </source>
</evidence>
<evidence type="ECO:0000313" key="5">
    <source>
        <dbReference type="Proteomes" id="UP000298061"/>
    </source>
</evidence>
<name>A0A4Z0A6L6_9AGAM</name>
<dbReference type="Proteomes" id="UP000298061">
    <property type="component" value="Unassembled WGS sequence"/>
</dbReference>
<feature type="domain" description="Integrase catalytic" evidence="3">
    <location>
        <begin position="1"/>
        <end position="158"/>
    </location>
</feature>
<proteinExistence type="predicted"/>
<dbReference type="GO" id="GO:0003723">
    <property type="term" value="F:RNA binding"/>
    <property type="evidence" value="ECO:0007669"/>
    <property type="project" value="UniProtKB-KW"/>
</dbReference>
<dbReference type="InterPro" id="IPR001584">
    <property type="entry name" value="Integrase_cat-core"/>
</dbReference>
<evidence type="ECO:0000256" key="2">
    <source>
        <dbReference type="SAM" id="MobiDB-lite"/>
    </source>
</evidence>
<dbReference type="EMBL" id="SFCI01000088">
    <property type="protein sequence ID" value="TFY82672.1"/>
    <property type="molecule type" value="Genomic_DNA"/>
</dbReference>
<dbReference type="GO" id="GO:0015074">
    <property type="term" value="P:DNA integration"/>
    <property type="evidence" value="ECO:0007669"/>
    <property type="project" value="InterPro"/>
</dbReference>
<dbReference type="Gene3D" id="3.30.420.10">
    <property type="entry name" value="Ribonuclease H-like superfamily/Ribonuclease H"/>
    <property type="match status" value="1"/>
</dbReference>
<feature type="region of interest" description="Disordered" evidence="2">
    <location>
        <begin position="288"/>
        <end position="335"/>
    </location>
</feature>
<feature type="compositionally biased region" description="Gly residues" evidence="2">
    <location>
        <begin position="323"/>
        <end position="335"/>
    </location>
</feature>
<accession>A0A4Z0A6L6</accession>
<dbReference type="AlphaFoldDB" id="A0A4Z0A6L6"/>
<comment type="caution">
    <text evidence="4">The sequence shown here is derived from an EMBL/GenBank/DDBJ whole genome shotgun (WGS) entry which is preliminary data.</text>
</comment>